<dbReference type="InterPro" id="IPR023616">
    <property type="entry name" value="Cyt_c_oxase-like_su1_dom"/>
</dbReference>
<keyword evidence="7 18" id="KW-0349">Heme</keyword>
<dbReference type="EC" id="7.1.1.9" evidence="4"/>
<dbReference type="Gene3D" id="1.20.210.10">
    <property type="entry name" value="Cytochrome c oxidase-like, subunit I domain"/>
    <property type="match status" value="1"/>
</dbReference>
<evidence type="ECO:0000256" key="14">
    <source>
        <dbReference type="ARBA" id="ARBA00023004"/>
    </source>
</evidence>
<keyword evidence="8 18" id="KW-0679">Respiratory chain</keyword>
<accession>A0A1P8MR63</accession>
<evidence type="ECO:0000256" key="17">
    <source>
        <dbReference type="ARBA" id="ARBA00047816"/>
    </source>
</evidence>
<reference evidence="22 23" key="1">
    <citation type="submission" date="2017-01" db="EMBL/GenBank/DDBJ databases">
        <title>Complete genome of Tateyamaria omphalii DOK1-4 isolated from seawater in Dokdo.</title>
        <authorList>
            <person name="Kim J.H."/>
            <person name="Chi W.-J."/>
        </authorList>
    </citation>
    <scope>NUCLEOTIDE SEQUENCE [LARGE SCALE GENOMIC DNA]</scope>
    <source>
        <strain evidence="22 23">DOK1-4</strain>
    </source>
</reference>
<proteinExistence type="inferred from homology"/>
<evidence type="ECO:0000256" key="13">
    <source>
        <dbReference type="ARBA" id="ARBA00022989"/>
    </source>
</evidence>
<evidence type="ECO:0000313" key="22">
    <source>
        <dbReference type="EMBL" id="APX10560.1"/>
    </source>
</evidence>
<evidence type="ECO:0000256" key="18">
    <source>
        <dbReference type="RuleBase" id="RU000370"/>
    </source>
</evidence>
<dbReference type="GO" id="GO:0022904">
    <property type="term" value="P:respiratory electron transport chain"/>
    <property type="evidence" value="ECO:0007669"/>
    <property type="project" value="TreeGrafter"/>
</dbReference>
<keyword evidence="5 18" id="KW-0813">Transport</keyword>
<dbReference type="GO" id="GO:0020037">
    <property type="term" value="F:heme binding"/>
    <property type="evidence" value="ECO:0007669"/>
    <property type="project" value="InterPro"/>
</dbReference>
<feature type="transmembrane region" description="Helical" evidence="20">
    <location>
        <begin position="219"/>
        <end position="245"/>
    </location>
</feature>
<evidence type="ECO:0000256" key="9">
    <source>
        <dbReference type="ARBA" id="ARBA00022692"/>
    </source>
</evidence>
<dbReference type="OrthoDB" id="9803294at2"/>
<comment type="pathway">
    <text evidence="2">Energy metabolism; oxidative phosphorylation.</text>
</comment>
<name>A0A1P8MR63_9RHOB</name>
<dbReference type="PANTHER" id="PTHR10422">
    <property type="entry name" value="CYTOCHROME C OXIDASE SUBUNIT 1"/>
    <property type="match status" value="1"/>
</dbReference>
<dbReference type="InterPro" id="IPR014241">
    <property type="entry name" value="Cyt_c_oxidase_su1_bac"/>
</dbReference>
<dbReference type="NCBIfam" id="TIGR02891">
    <property type="entry name" value="CtaD_CoxA"/>
    <property type="match status" value="1"/>
</dbReference>
<evidence type="ECO:0000256" key="4">
    <source>
        <dbReference type="ARBA" id="ARBA00012949"/>
    </source>
</evidence>
<feature type="transmembrane region" description="Helical" evidence="20">
    <location>
        <begin position="745"/>
        <end position="772"/>
    </location>
</feature>
<dbReference type="Pfam" id="PF00115">
    <property type="entry name" value="COX1"/>
    <property type="match status" value="1"/>
</dbReference>
<feature type="transmembrane region" description="Helical" evidence="20">
    <location>
        <begin position="100"/>
        <end position="124"/>
    </location>
</feature>
<feature type="transmembrane region" description="Helical" evidence="20">
    <location>
        <begin position="337"/>
        <end position="362"/>
    </location>
</feature>
<dbReference type="GO" id="GO:0015990">
    <property type="term" value="P:electron transport coupled proton transport"/>
    <property type="evidence" value="ECO:0007669"/>
    <property type="project" value="InterPro"/>
</dbReference>
<keyword evidence="12 18" id="KW-0249">Electron transport</keyword>
<feature type="transmembrane region" description="Helical" evidence="20">
    <location>
        <begin position="822"/>
        <end position="845"/>
    </location>
</feature>
<feature type="transmembrane region" description="Helical" evidence="20">
    <location>
        <begin position="181"/>
        <end position="207"/>
    </location>
</feature>
<organism evidence="22 23">
    <name type="scientific">Tateyamaria omphalii</name>
    <dbReference type="NCBI Taxonomy" id="299262"/>
    <lineage>
        <taxon>Bacteria</taxon>
        <taxon>Pseudomonadati</taxon>
        <taxon>Pseudomonadota</taxon>
        <taxon>Alphaproteobacteria</taxon>
        <taxon>Rhodobacterales</taxon>
        <taxon>Roseobacteraceae</taxon>
        <taxon>Tateyamaria</taxon>
    </lineage>
</organism>
<evidence type="ECO:0000256" key="2">
    <source>
        <dbReference type="ARBA" id="ARBA00004673"/>
    </source>
</evidence>
<feature type="transmembrane region" description="Helical" evidence="20">
    <location>
        <begin position="778"/>
        <end position="802"/>
    </location>
</feature>
<evidence type="ECO:0000256" key="8">
    <source>
        <dbReference type="ARBA" id="ARBA00022660"/>
    </source>
</evidence>
<dbReference type="PROSITE" id="PS00077">
    <property type="entry name" value="COX1_CUB"/>
    <property type="match status" value="1"/>
</dbReference>
<evidence type="ECO:0000256" key="11">
    <source>
        <dbReference type="ARBA" id="ARBA00022967"/>
    </source>
</evidence>
<gene>
    <name evidence="22" type="ORF">BWR18_01750</name>
</gene>
<feature type="domain" description="Cytochrome oxidase subunit I profile" evidence="21">
    <location>
        <begin position="29"/>
        <end position="549"/>
    </location>
</feature>
<feature type="transmembrane region" description="Helical" evidence="20">
    <location>
        <begin position="713"/>
        <end position="733"/>
    </location>
</feature>
<evidence type="ECO:0000256" key="1">
    <source>
        <dbReference type="ARBA" id="ARBA00004651"/>
    </source>
</evidence>
<keyword evidence="6" id="KW-1003">Cell membrane</keyword>
<evidence type="ECO:0000256" key="16">
    <source>
        <dbReference type="ARBA" id="ARBA00023136"/>
    </source>
</evidence>
<keyword evidence="11" id="KW-1278">Translocase</keyword>
<evidence type="ECO:0000256" key="7">
    <source>
        <dbReference type="ARBA" id="ARBA00022617"/>
    </source>
</evidence>
<dbReference type="GO" id="GO:0046872">
    <property type="term" value="F:metal ion binding"/>
    <property type="evidence" value="ECO:0007669"/>
    <property type="project" value="UniProtKB-KW"/>
</dbReference>
<feature type="transmembrane region" description="Helical" evidence="20">
    <location>
        <begin position="136"/>
        <end position="161"/>
    </location>
</feature>
<dbReference type="PROSITE" id="PS50855">
    <property type="entry name" value="COX1"/>
    <property type="match status" value="1"/>
</dbReference>
<dbReference type="InterPro" id="IPR036927">
    <property type="entry name" value="Cyt_c_oxase-like_su1_sf"/>
</dbReference>
<evidence type="ECO:0000259" key="21">
    <source>
        <dbReference type="PROSITE" id="PS50855"/>
    </source>
</evidence>
<evidence type="ECO:0000256" key="3">
    <source>
        <dbReference type="ARBA" id="ARBA00009578"/>
    </source>
</evidence>
<dbReference type="InterPro" id="IPR000883">
    <property type="entry name" value="Cyt_C_Oxase_1"/>
</dbReference>
<feature type="transmembrane region" description="Helical" evidence="20">
    <location>
        <begin position="487"/>
        <end position="507"/>
    </location>
</feature>
<dbReference type="GO" id="GO:0005886">
    <property type="term" value="C:plasma membrane"/>
    <property type="evidence" value="ECO:0007669"/>
    <property type="project" value="UniProtKB-SubCell"/>
</dbReference>
<feature type="transmembrane region" description="Helical" evidence="20">
    <location>
        <begin position="678"/>
        <end position="701"/>
    </location>
</feature>
<dbReference type="AlphaFoldDB" id="A0A1P8MR63"/>
<keyword evidence="10" id="KW-0479">Metal-binding</keyword>
<protein>
    <recommendedName>
        <fullName evidence="4">cytochrome-c oxidase</fullName>
        <ecNumber evidence="4">7.1.1.9</ecNumber>
    </recommendedName>
</protein>
<sequence length="849" mass="92354">MTDTPFDPTPVPPPRNDAYDVAPKGEPDKDFEEIWATPPGARVLSSVSHRVVGKRFLITGFIFFLIAGVLALLVRLQLIVPENTFLDSETYNQVFTMHGTIMMFLFAIPMLEGFAVYLIPLMIGARDLVFPRLGAFGYYCYLFGGIIVLSSFIFDAAPAGGWFMYVPLSTSQYTEGLSADFWLIGITLAEIASVTAAVEIIAAILCSRAPGMSLTKMPILMWYLLVTAFMIAIGFPPLIIGSILLEAERLLGLPFFDISVGGDPLLWQHLFWLFGHPEVYIIFLPAAGMVATMLPVFVGKPLFGYGFAVAAVVTMGFLSFGLWAHHMFATGLPVMSLSLFSAASTMVAVPTGVQIFCFIATLSLARPRLTVPMLFILGFLFIFVLGGLTGVMLAAVPFNLQAHDSYFVVAHLHYVLIGGFVFPMFAALYYWVPHFTGRMMSDTLGKWAFWLMFGGFNLAFFMMHLTGLRGMPRRIATYPEGIGWDRLNMLSTIGAFILAAGVAVFIWDFFRHQRKGRAAGRDPWGAATLEWLYPTNAPGYNFRAIPEIRSREPLWDQPELTQGDPAQIDGALRAYPDHRRETIGSDPVSGAPIQILRLPHPTWMPLVSAFGLAVLFAATLASLYWLSAIGALVALAGLTGWVWEPSDSGVTRDIGIRDGLRLPVNAVSRSSHLHVGTVGTILILFALYASLLFAGLYLWNVKPNFAEATQRPAQTFALLSFGLAVVMFALSWMAGRTALLQGPRALGLVANVLLALTVLGLGLCLFLALLPVDPYSTAFAAVGWAIGAFVGALLAVTLYWSLFNALRKLVGAVRPGQGLPDLLLGSFGKATATMAAMTALAYLVAGSPQ</sequence>
<feature type="transmembrane region" description="Helical" evidence="20">
    <location>
        <begin position="374"/>
        <end position="400"/>
    </location>
</feature>
<evidence type="ECO:0000256" key="15">
    <source>
        <dbReference type="ARBA" id="ARBA00023008"/>
    </source>
</evidence>
<keyword evidence="15" id="KW-0186">Copper</keyword>
<evidence type="ECO:0000256" key="12">
    <source>
        <dbReference type="ARBA" id="ARBA00022982"/>
    </source>
</evidence>
<dbReference type="PRINTS" id="PR01165">
    <property type="entry name" value="CYCOXIDASEI"/>
</dbReference>
<feature type="transmembrane region" description="Helical" evidence="20">
    <location>
        <begin position="279"/>
        <end position="298"/>
    </location>
</feature>
<feature type="transmembrane region" description="Helical" evidence="20">
    <location>
        <begin position="56"/>
        <end position="80"/>
    </location>
</feature>
<keyword evidence="23" id="KW-1185">Reference proteome</keyword>
<keyword evidence="13 20" id="KW-1133">Transmembrane helix</keyword>
<evidence type="ECO:0000313" key="23">
    <source>
        <dbReference type="Proteomes" id="UP000186336"/>
    </source>
</evidence>
<dbReference type="UniPathway" id="UPA00705"/>
<feature type="transmembrane region" description="Helical" evidence="20">
    <location>
        <begin position="624"/>
        <end position="643"/>
    </location>
</feature>
<dbReference type="SUPFAM" id="SSF81442">
    <property type="entry name" value="Cytochrome c oxidase subunit I-like"/>
    <property type="match status" value="1"/>
</dbReference>
<dbReference type="STRING" id="299262.BWR18_01750"/>
<dbReference type="RefSeq" id="WP_076626427.1">
    <property type="nucleotide sequence ID" value="NZ_CP019312.1"/>
</dbReference>
<feature type="transmembrane region" description="Helical" evidence="20">
    <location>
        <begin position="444"/>
        <end position="467"/>
    </location>
</feature>
<dbReference type="Proteomes" id="UP000186336">
    <property type="component" value="Chromosome"/>
</dbReference>
<feature type="transmembrane region" description="Helical" evidence="20">
    <location>
        <begin position="305"/>
        <end position="325"/>
    </location>
</feature>
<keyword evidence="14" id="KW-0408">Iron</keyword>
<dbReference type="InterPro" id="IPR023615">
    <property type="entry name" value="Cyt_c_Oxase_su1_BS"/>
</dbReference>
<evidence type="ECO:0000256" key="5">
    <source>
        <dbReference type="ARBA" id="ARBA00022448"/>
    </source>
</evidence>
<feature type="region of interest" description="Disordered" evidence="19">
    <location>
        <begin position="1"/>
        <end position="23"/>
    </location>
</feature>
<dbReference type="GO" id="GO:0004129">
    <property type="term" value="F:cytochrome-c oxidase activity"/>
    <property type="evidence" value="ECO:0007669"/>
    <property type="project" value="UniProtKB-EC"/>
</dbReference>
<dbReference type="PANTHER" id="PTHR10422:SF35">
    <property type="entry name" value="CYTOCHROME BO(3) UBIQUINOL OXIDASE SUBUNIT 1"/>
    <property type="match status" value="1"/>
</dbReference>
<comment type="similarity">
    <text evidence="3 18">Belongs to the heme-copper respiratory oxidase family.</text>
</comment>
<feature type="transmembrane region" description="Helical" evidence="20">
    <location>
        <begin position="602"/>
        <end position="618"/>
    </location>
</feature>
<evidence type="ECO:0000256" key="6">
    <source>
        <dbReference type="ARBA" id="ARBA00022475"/>
    </source>
</evidence>
<keyword evidence="16 20" id="KW-0472">Membrane</keyword>
<evidence type="ECO:0000256" key="19">
    <source>
        <dbReference type="SAM" id="MobiDB-lite"/>
    </source>
</evidence>
<dbReference type="EMBL" id="CP019312">
    <property type="protein sequence ID" value="APX10560.1"/>
    <property type="molecule type" value="Genomic_DNA"/>
</dbReference>
<keyword evidence="9 18" id="KW-0812">Transmembrane</keyword>
<feature type="transmembrane region" description="Helical" evidence="20">
    <location>
        <begin position="412"/>
        <end position="432"/>
    </location>
</feature>
<dbReference type="GO" id="GO:0006119">
    <property type="term" value="P:oxidative phosphorylation"/>
    <property type="evidence" value="ECO:0007669"/>
    <property type="project" value="UniProtKB-UniPathway"/>
</dbReference>
<dbReference type="Gene3D" id="1.10.287.70">
    <property type="match status" value="1"/>
</dbReference>
<evidence type="ECO:0000256" key="10">
    <source>
        <dbReference type="ARBA" id="ARBA00022723"/>
    </source>
</evidence>
<comment type="subcellular location">
    <subcellularLocation>
        <location evidence="1">Cell membrane</location>
        <topology evidence="1">Multi-pass membrane protein</topology>
    </subcellularLocation>
</comment>
<comment type="catalytic activity">
    <reaction evidence="17">
        <text>4 Fe(II)-[cytochrome c] + O2 + 8 H(+)(in) = 4 Fe(III)-[cytochrome c] + 2 H2O + 4 H(+)(out)</text>
        <dbReference type="Rhea" id="RHEA:11436"/>
        <dbReference type="Rhea" id="RHEA-COMP:10350"/>
        <dbReference type="Rhea" id="RHEA-COMP:14399"/>
        <dbReference type="ChEBI" id="CHEBI:15377"/>
        <dbReference type="ChEBI" id="CHEBI:15378"/>
        <dbReference type="ChEBI" id="CHEBI:15379"/>
        <dbReference type="ChEBI" id="CHEBI:29033"/>
        <dbReference type="ChEBI" id="CHEBI:29034"/>
        <dbReference type="EC" id="7.1.1.9"/>
    </reaction>
</comment>
<dbReference type="KEGG" id="tom:BWR18_01750"/>
<evidence type="ECO:0000256" key="20">
    <source>
        <dbReference type="SAM" id="Phobius"/>
    </source>
</evidence>